<dbReference type="Proteomes" id="UP000007305">
    <property type="component" value="Chromosome 1"/>
</dbReference>
<accession>A0A804LPD8</accession>
<evidence type="ECO:0000313" key="2">
    <source>
        <dbReference type="EnsemblPlants" id="Zm00001eb025930_P001"/>
    </source>
</evidence>
<name>A0A804LPD8_MAIZE</name>
<feature type="compositionally biased region" description="Basic and acidic residues" evidence="1">
    <location>
        <begin position="116"/>
        <end position="130"/>
    </location>
</feature>
<reference evidence="2" key="2">
    <citation type="submission" date="2019-07" db="EMBL/GenBank/DDBJ databases">
        <authorList>
            <person name="Seetharam A."/>
            <person name="Woodhouse M."/>
            <person name="Cannon E."/>
        </authorList>
    </citation>
    <scope>NUCLEOTIDE SEQUENCE [LARGE SCALE GENOMIC DNA]</scope>
    <source>
        <strain evidence="2">cv. B73</strain>
    </source>
</reference>
<protein>
    <submittedName>
        <fullName evidence="2">Uncharacterized protein</fullName>
    </submittedName>
</protein>
<sequence>MLILFSKDSSPNASVPRGRRFYGDEDMAAAVLGLRGLWKTNGREVVLRLASNGFHLGHGQADPTPPDSPPLLAHVKKERHRVVLLWATRAAPPSIPLNSTRRTGLHFAVAGAARRKSGEQRGGQRRDRFFPHFPPLPVSCSLLPSPPLLPPGL</sequence>
<feature type="region of interest" description="Disordered" evidence="1">
    <location>
        <begin position="111"/>
        <end position="130"/>
    </location>
</feature>
<evidence type="ECO:0000313" key="3">
    <source>
        <dbReference type="Proteomes" id="UP000007305"/>
    </source>
</evidence>
<keyword evidence="3" id="KW-1185">Reference proteome</keyword>
<reference evidence="3" key="1">
    <citation type="submission" date="2015-12" db="EMBL/GenBank/DDBJ databases">
        <title>Update maize B73 reference genome by single molecule sequencing technologies.</title>
        <authorList>
            <consortium name="Maize Genome Sequencing Project"/>
            <person name="Ware D."/>
        </authorList>
    </citation>
    <scope>NUCLEOTIDE SEQUENCE [LARGE SCALE GENOMIC DNA]</scope>
    <source>
        <strain evidence="3">cv. B73</strain>
    </source>
</reference>
<dbReference type="EnsemblPlants" id="Zm00001eb025930_T001">
    <property type="protein sequence ID" value="Zm00001eb025930_P001"/>
    <property type="gene ID" value="Zm00001eb025930"/>
</dbReference>
<evidence type="ECO:0000256" key="1">
    <source>
        <dbReference type="SAM" id="MobiDB-lite"/>
    </source>
</evidence>
<dbReference type="InParanoid" id="A0A804LPD8"/>
<dbReference type="AlphaFoldDB" id="A0A804LPD8"/>
<organism evidence="2 3">
    <name type="scientific">Zea mays</name>
    <name type="common">Maize</name>
    <dbReference type="NCBI Taxonomy" id="4577"/>
    <lineage>
        <taxon>Eukaryota</taxon>
        <taxon>Viridiplantae</taxon>
        <taxon>Streptophyta</taxon>
        <taxon>Embryophyta</taxon>
        <taxon>Tracheophyta</taxon>
        <taxon>Spermatophyta</taxon>
        <taxon>Magnoliopsida</taxon>
        <taxon>Liliopsida</taxon>
        <taxon>Poales</taxon>
        <taxon>Poaceae</taxon>
        <taxon>PACMAD clade</taxon>
        <taxon>Panicoideae</taxon>
        <taxon>Andropogonodae</taxon>
        <taxon>Andropogoneae</taxon>
        <taxon>Tripsacinae</taxon>
        <taxon>Zea</taxon>
    </lineage>
</organism>
<reference evidence="2" key="3">
    <citation type="submission" date="2021-05" db="UniProtKB">
        <authorList>
            <consortium name="EnsemblPlants"/>
        </authorList>
    </citation>
    <scope>IDENTIFICATION</scope>
    <source>
        <strain evidence="2">cv. B73</strain>
    </source>
</reference>
<proteinExistence type="predicted"/>
<dbReference type="Gramene" id="Zm00001eb025930_T001">
    <property type="protein sequence ID" value="Zm00001eb025930_P001"/>
    <property type="gene ID" value="Zm00001eb025930"/>
</dbReference>